<feature type="domain" description="Protein kinase" evidence="2">
    <location>
        <begin position="344"/>
        <end position="649"/>
    </location>
</feature>
<organism evidence="3 4">
    <name type="scientific">Mucor flavus</name>
    <dbReference type="NCBI Taxonomy" id="439312"/>
    <lineage>
        <taxon>Eukaryota</taxon>
        <taxon>Fungi</taxon>
        <taxon>Fungi incertae sedis</taxon>
        <taxon>Mucoromycota</taxon>
        <taxon>Mucoromycotina</taxon>
        <taxon>Mucoromycetes</taxon>
        <taxon>Mucorales</taxon>
        <taxon>Mucorineae</taxon>
        <taxon>Mucoraceae</taxon>
        <taxon>Mucor</taxon>
    </lineage>
</organism>
<dbReference type="PANTHER" id="PTHR44167:SF18">
    <property type="entry name" value="PROTEIN KINASE DOMAIN-CONTAINING PROTEIN"/>
    <property type="match status" value="1"/>
</dbReference>
<dbReference type="PROSITE" id="PS50011">
    <property type="entry name" value="PROTEIN_KINASE_DOM"/>
    <property type="match status" value="1"/>
</dbReference>
<dbReference type="InterPro" id="IPR000719">
    <property type="entry name" value="Prot_kinase_dom"/>
</dbReference>
<dbReference type="InterPro" id="IPR011009">
    <property type="entry name" value="Kinase-like_dom_sf"/>
</dbReference>
<evidence type="ECO:0000259" key="2">
    <source>
        <dbReference type="PROSITE" id="PS50011"/>
    </source>
</evidence>
<keyword evidence="4" id="KW-1185">Reference proteome</keyword>
<dbReference type="PANTHER" id="PTHR44167">
    <property type="entry name" value="OVARIAN-SPECIFIC SERINE/THREONINE-PROTEIN KINASE LOK-RELATED"/>
    <property type="match status" value="1"/>
</dbReference>
<protein>
    <recommendedName>
        <fullName evidence="2">Protein kinase domain-containing protein</fullName>
    </recommendedName>
</protein>
<comment type="caution">
    <text evidence="3">The sequence shown here is derived from an EMBL/GenBank/DDBJ whole genome shotgun (WGS) entry which is preliminary data.</text>
</comment>
<dbReference type="EMBL" id="BAABUK010000005">
    <property type="protein sequence ID" value="GAA5809485.1"/>
    <property type="molecule type" value="Genomic_DNA"/>
</dbReference>
<feature type="region of interest" description="Disordered" evidence="1">
    <location>
        <begin position="681"/>
        <end position="727"/>
    </location>
</feature>
<name>A0ABP9YRK1_9FUNG</name>
<proteinExistence type="predicted"/>
<feature type="compositionally biased region" description="Low complexity" evidence="1">
    <location>
        <begin position="875"/>
        <end position="885"/>
    </location>
</feature>
<feature type="compositionally biased region" description="Low complexity" evidence="1">
    <location>
        <begin position="747"/>
        <end position="763"/>
    </location>
</feature>
<gene>
    <name evidence="3" type="ORF">MFLAVUS_002893</name>
</gene>
<dbReference type="SUPFAM" id="SSF56112">
    <property type="entry name" value="Protein kinase-like (PK-like)"/>
    <property type="match status" value="1"/>
</dbReference>
<evidence type="ECO:0000313" key="4">
    <source>
        <dbReference type="Proteomes" id="UP001473302"/>
    </source>
</evidence>
<reference evidence="3 4" key="1">
    <citation type="submission" date="2024-04" db="EMBL/GenBank/DDBJ databases">
        <title>genome sequences of Mucor flavus KT1a and Helicostylum pulchrum KT1b strains isolated from the surface of a dry-aged beef.</title>
        <authorList>
            <person name="Toyotome T."/>
            <person name="Hosono M."/>
            <person name="Torimaru M."/>
            <person name="Fukuda K."/>
            <person name="Mikami N."/>
        </authorList>
    </citation>
    <scope>NUCLEOTIDE SEQUENCE [LARGE SCALE GENOMIC DNA]</scope>
    <source>
        <strain evidence="3 4">KT1a</strain>
    </source>
</reference>
<accession>A0ABP9YRK1</accession>
<dbReference type="Gene3D" id="1.10.510.10">
    <property type="entry name" value="Transferase(Phosphotransferase) domain 1"/>
    <property type="match status" value="1"/>
</dbReference>
<feature type="compositionally biased region" description="Polar residues" evidence="1">
    <location>
        <begin position="847"/>
        <end position="856"/>
    </location>
</feature>
<feature type="region of interest" description="Disordered" evidence="1">
    <location>
        <begin position="743"/>
        <end position="886"/>
    </location>
</feature>
<dbReference type="Pfam" id="PF00069">
    <property type="entry name" value="Pkinase"/>
    <property type="match status" value="1"/>
</dbReference>
<evidence type="ECO:0000313" key="3">
    <source>
        <dbReference type="EMBL" id="GAA5809485.1"/>
    </source>
</evidence>
<sequence>MSFDCVEFITTLQRIEANLFNNAYKNFDDFQNELLAIPQITTEFLNSIELCDNNKVPEEYCTTPIYSSIQYHEKSVMYSVNIKSHHQLHSSLYDALKNPSNLPLHRLYIIKNGHFLLNARDSIHNFITLFFDVETNQSDENPDISYIKASVATVHPLGDLHTTTPDTFAGWIKVKIAHSKTINSIIPTALAERLFEKKEQMPRKISIKPTTDLITARQNELTRQFLIHVTGSRVKEIESCYHINLNNLLELSPNEYTPSSLNMPNLIPSDKLAEQSSSVLANTQLDEKETVNTLSAIETNSTLQTQDDISEPKKPVFKKHWRRLEKFACEKNVDVVPMSKYGTYIKRNTDAEGYFKHVYFTTDKVIQVFRRSTAAQRVIEIASLLALKDTNHIGCIKELIYDETTEEIIGLTMERYNMTLKQYLKLHSRHRLSAKQRMRIITQMLKSMSESHRLGIAHRDLSSVNFMIDTKNMDDEPHLYLIDFGKAVFYSPAAAKRWWVLSNDTNLYLDEVNPNSKEELAIWCKNLPYVMARPDHGYRFYRSIQTLPRTNKDHKLLPYLIDPAAEDIYSLGNIVWKIFLDIEPWPGVFDTDLKKLRETVGRDDNINRVLDQTMPGPYSKLFLQKFLRAQPQDRKSAAEILLWLERPDIQTALIAEWNLEGGSRKVVHKFVEDAAKLPAKTAAHSAKQKVRPFPEREPNKLPAKSTKQAEATSGAVKRIQSVKPTKKSEVRYTFKDGIKCYAKSGIPTGRPARASSSRTTTTGDSKQVSKPSYPYVKTGKPRGRPKKPESLPVINTRPSKRSTPVDDGDDGGDSGLSKSTKHASKVIKQDEPKPTEVVKKNVPDNVHSFNKSPDTQLSNPLPSPKPLPATTLCMSSSSRPPSLSPQYVHPVQLDGSQSTCLSMSPVSHVDPTEQLVTSAGWSPEIGSKKRKAVEISGDPGVSQADDGDKLKKQCLAVTDEFDRALYNILQSLGLDSV</sequence>
<feature type="compositionally biased region" description="Basic and acidic residues" evidence="1">
    <location>
        <begin position="827"/>
        <end position="842"/>
    </location>
</feature>
<dbReference type="SMART" id="SM00220">
    <property type="entry name" value="S_TKc"/>
    <property type="match status" value="1"/>
</dbReference>
<evidence type="ECO:0000256" key="1">
    <source>
        <dbReference type="SAM" id="MobiDB-lite"/>
    </source>
</evidence>
<dbReference type="Proteomes" id="UP001473302">
    <property type="component" value="Unassembled WGS sequence"/>
</dbReference>